<evidence type="ECO:0000256" key="3">
    <source>
        <dbReference type="ARBA" id="ARBA00022692"/>
    </source>
</evidence>
<evidence type="ECO:0000256" key="1">
    <source>
        <dbReference type="ARBA" id="ARBA00004162"/>
    </source>
</evidence>
<dbReference type="OrthoDB" id="7359894at2"/>
<feature type="compositionally biased region" description="Pro residues" evidence="6">
    <location>
        <begin position="1"/>
        <end position="10"/>
    </location>
</feature>
<gene>
    <name evidence="10" type="ORF">DDE18_03820</name>
</gene>
<dbReference type="AlphaFoldDB" id="A0A2T8FGA2"/>
<keyword evidence="11" id="KW-1185">Reference proteome</keyword>
<feature type="transmembrane region" description="Helical" evidence="7">
    <location>
        <begin position="110"/>
        <end position="128"/>
    </location>
</feature>
<evidence type="ECO:0000256" key="5">
    <source>
        <dbReference type="ARBA" id="ARBA00023136"/>
    </source>
</evidence>
<keyword evidence="5 7" id="KW-0472">Membrane</keyword>
<comment type="caution">
    <text evidence="10">The sequence shown here is derived from an EMBL/GenBank/DDBJ whole genome shotgun (WGS) entry which is preliminary data.</text>
</comment>
<protein>
    <recommendedName>
        <fullName evidence="12">Phage shock protein PspC N-terminal domain-containing protein</fullName>
    </recommendedName>
</protein>
<accession>A0A2T8FGA2</accession>
<evidence type="ECO:0000313" key="11">
    <source>
        <dbReference type="Proteomes" id="UP000246018"/>
    </source>
</evidence>
<keyword evidence="3 7" id="KW-0812">Transmembrane</keyword>
<dbReference type="EMBL" id="QDGZ01000001">
    <property type="protein sequence ID" value="PVG84736.1"/>
    <property type="molecule type" value="Genomic_DNA"/>
</dbReference>
<dbReference type="Pfam" id="PF04024">
    <property type="entry name" value="PspC"/>
    <property type="match status" value="1"/>
</dbReference>
<dbReference type="PANTHER" id="PTHR33885:SF3">
    <property type="entry name" value="PHAGE SHOCK PROTEIN C"/>
    <property type="match status" value="1"/>
</dbReference>
<feature type="transmembrane region" description="Helical" evidence="7">
    <location>
        <begin position="198"/>
        <end position="222"/>
    </location>
</feature>
<name>A0A2T8FGA2_9ACTN</name>
<feature type="domain" description="Phage shock protein PspC N-terminal" evidence="8">
    <location>
        <begin position="38"/>
        <end position="94"/>
    </location>
</feature>
<dbReference type="InterPro" id="IPR052027">
    <property type="entry name" value="PspC"/>
</dbReference>
<dbReference type="PANTHER" id="PTHR33885">
    <property type="entry name" value="PHAGE SHOCK PROTEIN C"/>
    <property type="match status" value="1"/>
</dbReference>
<feature type="transmembrane region" description="Helical" evidence="7">
    <location>
        <begin position="228"/>
        <end position="247"/>
    </location>
</feature>
<dbReference type="RefSeq" id="WP_116570864.1">
    <property type="nucleotide sequence ID" value="NZ_QDGZ01000001.1"/>
</dbReference>
<feature type="transmembrane region" description="Helical" evidence="7">
    <location>
        <begin position="64"/>
        <end position="90"/>
    </location>
</feature>
<evidence type="ECO:0000256" key="7">
    <source>
        <dbReference type="SAM" id="Phobius"/>
    </source>
</evidence>
<dbReference type="GO" id="GO:0005886">
    <property type="term" value="C:plasma membrane"/>
    <property type="evidence" value="ECO:0007669"/>
    <property type="project" value="UniProtKB-SubCell"/>
</dbReference>
<sequence>MNTAPPPPSPDQSTEPPSGPPPATGPRVTREQVFDLGRLRRSRDDVRIAGVASGLARHLDVDPILVRVLLVVLAFFGGAGVIIYLACWLLVPEEGTGDRPLGLDDRNRSIALGAVGVLALLALVGEWAGGGHFWFPWPILLVALVVLFFVRRGERRAVPPAGPPAAGAGDPAYGMDPAYPAGAAYAPRPPNPRKRGPILFWPVLAIIALAVGTLGVVDLAGVGVPDSAYPATALGVIAAALLVGAFWGRAGGLILLGLVAAFATTAATVPSHWEGETINERPVSTGEVRDSYSMDAGHLVLDLSAVNDVAELDGHRIHVDGGAGTIEVVVPDDMDVSVDATVGGPGDVSMFGAHSSGFSAHRSGSAEGGDEAPDMTIEIDLGIGEIIVTEK</sequence>
<dbReference type="InterPro" id="IPR007168">
    <property type="entry name" value="Phageshock_PspC_N"/>
</dbReference>
<evidence type="ECO:0000259" key="8">
    <source>
        <dbReference type="Pfam" id="PF04024"/>
    </source>
</evidence>
<feature type="region of interest" description="Disordered" evidence="6">
    <location>
        <begin position="1"/>
        <end position="28"/>
    </location>
</feature>
<comment type="subcellular location">
    <subcellularLocation>
        <location evidence="1">Cell membrane</location>
        <topology evidence="1">Single-pass membrane protein</topology>
    </subcellularLocation>
</comment>
<dbReference type="InterPro" id="IPR024425">
    <property type="entry name" value="LiaF-like_C"/>
</dbReference>
<feature type="domain" description="Cell wall-active antibiotics response LiaF-like C-terminal" evidence="9">
    <location>
        <begin position="296"/>
        <end position="388"/>
    </location>
</feature>
<proteinExistence type="predicted"/>
<dbReference type="Proteomes" id="UP000246018">
    <property type="component" value="Unassembled WGS sequence"/>
</dbReference>
<evidence type="ECO:0008006" key="12">
    <source>
        <dbReference type="Google" id="ProtNLM"/>
    </source>
</evidence>
<evidence type="ECO:0000259" key="9">
    <source>
        <dbReference type="Pfam" id="PF09922"/>
    </source>
</evidence>
<dbReference type="Pfam" id="PF09922">
    <property type="entry name" value="LiaF-like_C"/>
    <property type="match status" value="1"/>
</dbReference>
<evidence type="ECO:0000256" key="6">
    <source>
        <dbReference type="SAM" id="MobiDB-lite"/>
    </source>
</evidence>
<reference evidence="10 11" key="1">
    <citation type="submission" date="2018-04" db="EMBL/GenBank/DDBJ databases">
        <title>Genome of Nocardioides gansuensis WSJ-1.</title>
        <authorList>
            <person name="Wu S."/>
            <person name="Wang G."/>
        </authorList>
    </citation>
    <scope>NUCLEOTIDE SEQUENCE [LARGE SCALE GENOMIC DNA]</scope>
    <source>
        <strain evidence="10 11">WSJ-1</strain>
    </source>
</reference>
<organism evidence="10 11">
    <name type="scientific">Nocardioides gansuensis</name>
    <dbReference type="NCBI Taxonomy" id="2138300"/>
    <lineage>
        <taxon>Bacteria</taxon>
        <taxon>Bacillati</taxon>
        <taxon>Actinomycetota</taxon>
        <taxon>Actinomycetes</taxon>
        <taxon>Propionibacteriales</taxon>
        <taxon>Nocardioidaceae</taxon>
        <taxon>Nocardioides</taxon>
    </lineage>
</organism>
<evidence type="ECO:0000256" key="4">
    <source>
        <dbReference type="ARBA" id="ARBA00022989"/>
    </source>
</evidence>
<keyword evidence="2" id="KW-1003">Cell membrane</keyword>
<evidence type="ECO:0000313" key="10">
    <source>
        <dbReference type="EMBL" id="PVG84736.1"/>
    </source>
</evidence>
<feature type="transmembrane region" description="Helical" evidence="7">
    <location>
        <begin position="134"/>
        <end position="150"/>
    </location>
</feature>
<feature type="transmembrane region" description="Helical" evidence="7">
    <location>
        <begin position="254"/>
        <end position="273"/>
    </location>
</feature>
<evidence type="ECO:0000256" key="2">
    <source>
        <dbReference type="ARBA" id="ARBA00022475"/>
    </source>
</evidence>
<keyword evidence="4 7" id="KW-1133">Transmembrane helix</keyword>